<dbReference type="InterPro" id="IPR007801">
    <property type="entry name" value="MbnB/TglH/ChrH"/>
</dbReference>
<dbReference type="SUPFAM" id="SSF51658">
    <property type="entry name" value="Xylose isomerase-like"/>
    <property type="match status" value="1"/>
</dbReference>
<reference evidence="3 4" key="1">
    <citation type="submission" date="2016-10" db="EMBL/GenBank/DDBJ databases">
        <authorList>
            <person name="de Groot N.N."/>
        </authorList>
    </citation>
    <scope>NUCLEOTIDE SEQUENCE [LARGE SCALE GENOMIC DNA]</scope>
    <source>
        <strain evidence="3 4">DSM 4180</strain>
    </source>
</reference>
<proteinExistence type="inferred from homology"/>
<organism evidence="3 4">
    <name type="scientific">Ectothiorhodospira mobilis</name>
    <dbReference type="NCBI Taxonomy" id="195064"/>
    <lineage>
        <taxon>Bacteria</taxon>
        <taxon>Pseudomonadati</taxon>
        <taxon>Pseudomonadota</taxon>
        <taxon>Gammaproteobacteria</taxon>
        <taxon>Chromatiales</taxon>
        <taxon>Ectothiorhodospiraceae</taxon>
        <taxon>Ectothiorhodospira</taxon>
    </lineage>
</organism>
<dbReference type="NCBIfam" id="NF003818">
    <property type="entry name" value="PRK05409.1"/>
    <property type="match status" value="1"/>
</dbReference>
<feature type="compositionally biased region" description="Basic and acidic residues" evidence="2">
    <location>
        <begin position="1"/>
        <end position="10"/>
    </location>
</feature>
<gene>
    <name evidence="3" type="ORF">SAMN05421721_12321</name>
</gene>
<evidence type="ECO:0000313" key="4">
    <source>
        <dbReference type="Proteomes" id="UP000199556"/>
    </source>
</evidence>
<dbReference type="HAMAP" id="MF_00697">
    <property type="entry name" value="UPF0276"/>
    <property type="match status" value="1"/>
</dbReference>
<sequence>MTTHTHDSRPPRPSPVPASAGVGLKPAHYKNILEDHPPVGWFEVHAENYMGDGGPPHHYLQAIRRDYPLSLHGVGLSIGGAGPLDREHLGRLAALVNRYEPGLFSEHLAWSTHDTGYLNDLLPLPYNETTLKRVCEHVQEVQDLLGRRMLLENPSRYFPLEGATLGEIEFLQELARRTGCGLLLDVNNVQISAVNNAFDPRDYLDAFPLWLVEEIHVAGHDRQQDAAGAPLLIDTHDRPVDATVWSLLGRVLERSGPRPVLVEWDSRIPAWEGLMSEARRAQACLDHALPEGAERHAITD</sequence>
<dbReference type="EMBL" id="FOUO01000023">
    <property type="protein sequence ID" value="SFM68689.1"/>
    <property type="molecule type" value="Genomic_DNA"/>
</dbReference>
<dbReference type="Gene3D" id="3.20.20.150">
    <property type="entry name" value="Divalent-metal-dependent TIM barrel enzymes"/>
    <property type="match status" value="1"/>
</dbReference>
<accession>A0A1I4SWE1</accession>
<dbReference type="RefSeq" id="WP_090487553.1">
    <property type="nucleotide sequence ID" value="NZ_FOUO01000023.1"/>
</dbReference>
<dbReference type="Pfam" id="PF05114">
    <property type="entry name" value="MbnB_TglH_ChrH"/>
    <property type="match status" value="1"/>
</dbReference>
<dbReference type="OrthoDB" id="9763101at2"/>
<dbReference type="PANTHER" id="PTHR42194">
    <property type="entry name" value="UPF0276 PROTEIN HI_1600"/>
    <property type="match status" value="1"/>
</dbReference>
<dbReference type="Proteomes" id="UP000199556">
    <property type="component" value="Unassembled WGS sequence"/>
</dbReference>
<evidence type="ECO:0000256" key="1">
    <source>
        <dbReference type="HAMAP-Rule" id="MF_00697"/>
    </source>
</evidence>
<protein>
    <recommendedName>
        <fullName evidence="1">UPF0276 protein SAMN05421721_12321</fullName>
    </recommendedName>
</protein>
<dbReference type="AlphaFoldDB" id="A0A1I4SWE1"/>
<evidence type="ECO:0000256" key="2">
    <source>
        <dbReference type="SAM" id="MobiDB-lite"/>
    </source>
</evidence>
<keyword evidence="4" id="KW-1185">Reference proteome</keyword>
<evidence type="ECO:0000313" key="3">
    <source>
        <dbReference type="EMBL" id="SFM68689.1"/>
    </source>
</evidence>
<dbReference type="PANTHER" id="PTHR42194:SF1">
    <property type="entry name" value="UPF0276 PROTEIN HI_1600"/>
    <property type="match status" value="1"/>
</dbReference>
<dbReference type="STRING" id="195064.SAMN05421721_12321"/>
<feature type="region of interest" description="Disordered" evidence="2">
    <location>
        <begin position="1"/>
        <end position="21"/>
    </location>
</feature>
<name>A0A1I4SWE1_ECTMO</name>
<comment type="similarity">
    <text evidence="1">Belongs to the UPF0276 family.</text>
</comment>
<dbReference type="InterPro" id="IPR036237">
    <property type="entry name" value="Xyl_isomerase-like_sf"/>
</dbReference>